<dbReference type="EMBL" id="RQTK01000101">
    <property type="protein sequence ID" value="RUS87789.1"/>
    <property type="molecule type" value="Genomic_DNA"/>
</dbReference>
<protein>
    <submittedName>
        <fullName evidence="5">Uncharacterized protein</fullName>
    </submittedName>
</protein>
<organism evidence="5 6">
    <name type="scientific">Elysia chlorotica</name>
    <name type="common">Eastern emerald elysia</name>
    <name type="synonym">Sea slug</name>
    <dbReference type="NCBI Taxonomy" id="188477"/>
    <lineage>
        <taxon>Eukaryota</taxon>
        <taxon>Metazoa</taxon>
        <taxon>Spiralia</taxon>
        <taxon>Lophotrochozoa</taxon>
        <taxon>Mollusca</taxon>
        <taxon>Gastropoda</taxon>
        <taxon>Heterobranchia</taxon>
        <taxon>Euthyneura</taxon>
        <taxon>Panpulmonata</taxon>
        <taxon>Sacoglossa</taxon>
        <taxon>Placobranchoidea</taxon>
        <taxon>Plakobranchidae</taxon>
        <taxon>Elysia</taxon>
    </lineage>
</organism>
<feature type="compositionally biased region" description="Basic and acidic residues" evidence="4">
    <location>
        <begin position="342"/>
        <end position="351"/>
    </location>
</feature>
<dbReference type="PANTHER" id="PTHR19212:SF0">
    <property type="entry name" value="LD07988P"/>
    <property type="match status" value="1"/>
</dbReference>
<dbReference type="Proteomes" id="UP000271974">
    <property type="component" value="Unassembled WGS sequence"/>
</dbReference>
<proteinExistence type="inferred from homology"/>
<feature type="non-terminal residue" evidence="5">
    <location>
        <position position="1"/>
    </location>
</feature>
<feature type="region of interest" description="Disordered" evidence="4">
    <location>
        <begin position="246"/>
        <end position="272"/>
    </location>
</feature>
<feature type="region of interest" description="Disordered" evidence="4">
    <location>
        <begin position="894"/>
        <end position="1051"/>
    </location>
</feature>
<dbReference type="PANTHER" id="PTHR19212">
    <property type="entry name" value="LEUCINE RICH REPEAT IN FLII INTERACTING PROTEIN"/>
    <property type="match status" value="1"/>
</dbReference>
<evidence type="ECO:0000256" key="1">
    <source>
        <dbReference type="ARBA" id="ARBA00008275"/>
    </source>
</evidence>
<reference evidence="5 6" key="1">
    <citation type="submission" date="2019-01" db="EMBL/GenBank/DDBJ databases">
        <title>A draft genome assembly of the solar-powered sea slug Elysia chlorotica.</title>
        <authorList>
            <person name="Cai H."/>
            <person name="Li Q."/>
            <person name="Fang X."/>
            <person name="Li J."/>
            <person name="Curtis N.E."/>
            <person name="Altenburger A."/>
            <person name="Shibata T."/>
            <person name="Feng M."/>
            <person name="Maeda T."/>
            <person name="Schwartz J.A."/>
            <person name="Shigenobu S."/>
            <person name="Lundholm N."/>
            <person name="Nishiyama T."/>
            <person name="Yang H."/>
            <person name="Hasebe M."/>
            <person name="Li S."/>
            <person name="Pierce S.K."/>
            <person name="Wang J."/>
        </authorList>
    </citation>
    <scope>NUCLEOTIDE SEQUENCE [LARGE SCALE GENOMIC DNA]</scope>
    <source>
        <strain evidence="5">EC2010</strain>
        <tissue evidence="5">Whole organism of an adult</tissue>
    </source>
</reference>
<dbReference type="AlphaFoldDB" id="A0A433U1S3"/>
<evidence type="ECO:0000256" key="3">
    <source>
        <dbReference type="SAM" id="Coils"/>
    </source>
</evidence>
<keyword evidence="2 3" id="KW-0175">Coiled coil</keyword>
<comment type="similarity">
    <text evidence="1">Belongs to the LRRFIP family.</text>
</comment>
<feature type="compositionally biased region" description="Basic residues" evidence="4">
    <location>
        <begin position="1039"/>
        <end position="1051"/>
    </location>
</feature>
<feature type="compositionally biased region" description="Basic and acidic residues" evidence="4">
    <location>
        <begin position="610"/>
        <end position="621"/>
    </location>
</feature>
<feature type="region of interest" description="Disordered" evidence="4">
    <location>
        <begin position="404"/>
        <end position="423"/>
    </location>
</feature>
<dbReference type="GO" id="GO:0006355">
    <property type="term" value="P:regulation of DNA-templated transcription"/>
    <property type="evidence" value="ECO:0007669"/>
    <property type="project" value="InterPro"/>
</dbReference>
<name>A0A433U1S3_ELYCH</name>
<feature type="compositionally biased region" description="Acidic residues" evidence="4">
    <location>
        <begin position="255"/>
        <end position="264"/>
    </location>
</feature>
<feature type="compositionally biased region" description="Basic and acidic residues" evidence="4">
    <location>
        <begin position="962"/>
        <end position="991"/>
    </location>
</feature>
<feature type="compositionally biased region" description="Basic and acidic residues" evidence="4">
    <location>
        <begin position="944"/>
        <end position="954"/>
    </location>
</feature>
<comment type="caution">
    <text evidence="5">The sequence shown here is derived from an EMBL/GenBank/DDBJ whole genome shotgun (WGS) entry which is preliminary data.</text>
</comment>
<feature type="compositionally biased region" description="Basic and acidic residues" evidence="4">
    <location>
        <begin position="580"/>
        <end position="591"/>
    </location>
</feature>
<keyword evidence="6" id="KW-1185">Reference proteome</keyword>
<feature type="compositionally biased region" description="Basic and acidic residues" evidence="4">
    <location>
        <begin position="524"/>
        <end position="543"/>
    </location>
</feature>
<gene>
    <name evidence="5" type="ORF">EGW08_004454</name>
</gene>
<evidence type="ECO:0000313" key="5">
    <source>
        <dbReference type="EMBL" id="RUS87789.1"/>
    </source>
</evidence>
<evidence type="ECO:0000256" key="2">
    <source>
        <dbReference type="ARBA" id="ARBA00023054"/>
    </source>
</evidence>
<feature type="coiled-coil region" evidence="3">
    <location>
        <begin position="5"/>
        <end position="60"/>
    </location>
</feature>
<dbReference type="InterPro" id="IPR019139">
    <property type="entry name" value="LRRFIP1/2"/>
</dbReference>
<feature type="region of interest" description="Disordered" evidence="4">
    <location>
        <begin position="333"/>
        <end position="366"/>
    </location>
</feature>
<feature type="region of interest" description="Disordered" evidence="4">
    <location>
        <begin position="854"/>
        <end position="879"/>
    </location>
</feature>
<sequence length="1051" mass="116182">RDNNSEMFQLELRELEEKYKAAMMTSAQLDNEKQSLVYQVELLKDQLEEQDEGYTEIQRQYKDKCRESGFVIVSNDRGEPVLTKNTSGAGSSNGPLPSGAVLVSQETKDFLEKAGGGTLGTAISDNVVHTNTISVDNKNNLPAHLAISDPSVIYRDIPDKCNFSVGSNAHFVNDAGDASFLLNAPKQSENATGIDQEGLESMHDSSSVVSTNVTVTNEHGVSVVSDLGVGLDSQFVSGSTLGVKRSKSLRASATDDSDEGDEFYDAVTTPSPNDKFASFEVGETLLAKSSRDELRVLDSKAGKGSCEDASTMELQGVTTTESNSEMICVDGKTGSEAESEPAIEHEKEGEKVNASMDPASDLLGKKSKLDNEITDKCLSSMSEVQKGEESVEIEVKDEMNHSFKQREEYGDSNNTVSVKADEQNEENIYSEKIIFRDEPENLAEAKVETVLVTGDKTMKKDYLSEGYREQQLLKGDEHVEEDISDVTSEDIEEAVFHLNEKENQYGTEASPLGNGNLSFVVEGKTQEKETKDVPTTEIEKEEACSIENVNLREETQEETTKDVPTTEIKEEEACSIENVNLREETQEETTKDVPTTEIEEEEACETENLNLREETQEETTKDVPTTEIEEEEACETENVNLRGETQEEKNKDVPSIVIEEEEAYLIENVNLRDVGEDLPSAHCSHIESKVHLQMEEKLMKGSEGINELEISDKLGIEGEDLISTMPEEGECGLASKDLEMNVSSKEISLDEADQVLEETTVKVKGDELSPLEMKDKDPAMEEKVSEKKYVDAVSVIECAKESTSLLEEKSNLHDKGQADPAIENHKHESVCLELNKEEHGNDVQSTEVNEEIVHTEKGTESGSNIFSKPERSLSESISEGAVSNVYDFDDIDEGLDLNENSLTGDSAEEKINSDVNNSFFEECPEVTIENMSFETKTEKKRGKEKKESKEESKKYSFFRGKKSSEEKTRASVKSETKKGKSKVDKKHKEDLSASSLSVDTLTETNAYGGSATPSKASSHDSLEPDDLEGALDKQMTEKKSKKSSFFKKVFK</sequence>
<dbReference type="OrthoDB" id="10028421at2759"/>
<feature type="compositionally biased region" description="Polar residues" evidence="4">
    <location>
        <begin position="992"/>
        <end position="1016"/>
    </location>
</feature>
<dbReference type="Gene3D" id="1.20.5.4090">
    <property type="match status" value="1"/>
</dbReference>
<evidence type="ECO:0000313" key="6">
    <source>
        <dbReference type="Proteomes" id="UP000271974"/>
    </source>
</evidence>
<accession>A0A433U1S3</accession>
<dbReference type="STRING" id="188477.A0A433U1S3"/>
<evidence type="ECO:0000256" key="4">
    <source>
        <dbReference type="SAM" id="MobiDB-lite"/>
    </source>
</evidence>
<dbReference type="Pfam" id="PF09738">
    <property type="entry name" value="LRRFIP"/>
    <property type="match status" value="1"/>
</dbReference>
<feature type="compositionally biased region" description="Basic and acidic residues" evidence="4">
    <location>
        <begin position="550"/>
        <end position="561"/>
    </location>
</feature>
<feature type="region of interest" description="Disordered" evidence="4">
    <location>
        <begin position="505"/>
        <end position="637"/>
    </location>
</feature>